<sequence>MNKYTLVLFMLFTYGFHGSSLADETIKYRTTINKLKNTNQWQVTYEFSKPVSKIVFLTNPRDYRKNTWKIDSSGAVLKIFPAKQEITFKEPTDLVNILVTGKYNTMLNRNYTPILDFSDNSAAIFLGHFVLSNVESEDNVYNSEFIKNELLLINSNTSYVYYNNEIGKNIFSSSGLSNKYAYFGDMEPMSGGKYSVILDSGAPRWIRKAYLDAIPKLISYYESSFRNSLASKPDIFISYEHSEVSPSSDGGVSENQLAINFVGESWEGSEKSNLINILYLLSHEVFHLWNDYLVNSKNDKQNIWYKEGGGDYFAARSLYDLNYISEEKYINIVSNYVRKCGDLLYESPISDMHRHRSSKAIYYCGSSMWYLAYLMDKANNSLSNEDYSLDVHELSDNYNSFFIGYGASVDDIDMLNLLFDGKNIGKDRQLIYEKIFSRYGVSFNKIPTRSYQTKIGGLALAHIMNDKCGRIGFWREHDDFKTEAMSGCRYFQDEFQVISIDGHSLITEGEKAYRVLNKKCGSKKAIKIGLIDGMDFSLECDAIPKESPVFISEPILPDGHL</sequence>
<dbReference type="Proteomes" id="UP000031631">
    <property type="component" value="Chromosome"/>
</dbReference>
<keyword evidence="3" id="KW-1185">Reference proteome</keyword>
<dbReference type="KEGG" id="tbn:TBH_C0598"/>
<name>A0A7U6JHC1_9GAMM</name>
<keyword evidence="1" id="KW-0732">Signal</keyword>
<accession>A0A7U6JHC1</accession>
<reference evidence="2 3" key="1">
    <citation type="journal article" date="2014" name="PLoS ONE">
        <title>Physiological and genomic features of a novel sulfur-oxidizing gammaproteobacterium belonging to a previously uncultivated symbiotic lineage isolated from a hydrothermal vent.</title>
        <authorList>
            <person name="Nunoura T."/>
            <person name="Takaki Y."/>
            <person name="Kazama H."/>
            <person name="Kakuta J."/>
            <person name="Shimamura S."/>
            <person name="Makita H."/>
            <person name="Hirai M."/>
            <person name="Miyazaki M."/>
            <person name="Takai K."/>
        </authorList>
    </citation>
    <scope>NUCLEOTIDE SEQUENCE [LARGE SCALE GENOMIC DNA]</scope>
    <source>
        <strain evidence="2 3">Hiromi1</strain>
    </source>
</reference>
<dbReference type="EMBL" id="AP012273">
    <property type="protein sequence ID" value="BAO43538.1"/>
    <property type="molecule type" value="Genomic_DNA"/>
</dbReference>
<organism evidence="2 3">
    <name type="scientific">Thiolapillus brandeum</name>
    <dbReference type="NCBI Taxonomy" id="1076588"/>
    <lineage>
        <taxon>Bacteria</taxon>
        <taxon>Pseudomonadati</taxon>
        <taxon>Pseudomonadota</taxon>
        <taxon>Gammaproteobacteria</taxon>
        <taxon>Chromatiales</taxon>
        <taxon>Sedimenticolaceae</taxon>
        <taxon>Thiolapillus</taxon>
    </lineage>
</organism>
<dbReference type="AlphaFoldDB" id="A0A7U6JHC1"/>
<protein>
    <recommendedName>
        <fullName evidence="4">Peptidase M61 catalytic domain-containing protein</fullName>
    </recommendedName>
</protein>
<dbReference type="OrthoDB" id="5935180at2"/>
<dbReference type="RefSeq" id="WP_144375164.1">
    <property type="nucleotide sequence ID" value="NZ_AP012273.1"/>
</dbReference>
<feature type="signal peptide" evidence="1">
    <location>
        <begin position="1"/>
        <end position="22"/>
    </location>
</feature>
<gene>
    <name evidence="2" type="ORF">TBH_C0598</name>
</gene>
<dbReference type="InterPro" id="IPR027268">
    <property type="entry name" value="Peptidase_M4/M1_CTD_sf"/>
</dbReference>
<evidence type="ECO:0000256" key="1">
    <source>
        <dbReference type="SAM" id="SignalP"/>
    </source>
</evidence>
<feature type="chain" id="PRO_5031362242" description="Peptidase M61 catalytic domain-containing protein" evidence="1">
    <location>
        <begin position="23"/>
        <end position="561"/>
    </location>
</feature>
<evidence type="ECO:0008006" key="4">
    <source>
        <dbReference type="Google" id="ProtNLM"/>
    </source>
</evidence>
<evidence type="ECO:0000313" key="3">
    <source>
        <dbReference type="Proteomes" id="UP000031631"/>
    </source>
</evidence>
<dbReference type="SUPFAM" id="SSF55486">
    <property type="entry name" value="Metalloproteases ('zincins'), catalytic domain"/>
    <property type="match status" value="1"/>
</dbReference>
<proteinExistence type="predicted"/>
<dbReference type="Gene3D" id="1.10.390.10">
    <property type="entry name" value="Neutral Protease Domain 2"/>
    <property type="match status" value="1"/>
</dbReference>
<evidence type="ECO:0000313" key="2">
    <source>
        <dbReference type="EMBL" id="BAO43538.1"/>
    </source>
</evidence>